<evidence type="ECO:0000313" key="4">
    <source>
        <dbReference type="EMBL" id="WXB13399.1"/>
    </source>
</evidence>
<dbReference type="Proteomes" id="UP001370348">
    <property type="component" value="Chromosome"/>
</dbReference>
<dbReference type="PANTHER" id="PTHR42852">
    <property type="entry name" value="THIOL:DISULFIDE INTERCHANGE PROTEIN DSBE"/>
    <property type="match status" value="1"/>
</dbReference>
<protein>
    <submittedName>
        <fullName evidence="4">Redoxin family protein</fullName>
    </submittedName>
</protein>
<reference evidence="4 5" key="1">
    <citation type="submission" date="2021-12" db="EMBL/GenBank/DDBJ databases">
        <title>Discovery of the Pendulisporaceae a myxobacterial family with distinct sporulation behavior and unique specialized metabolism.</title>
        <authorList>
            <person name="Garcia R."/>
            <person name="Popoff A."/>
            <person name="Bader C.D."/>
            <person name="Loehr J."/>
            <person name="Walesch S."/>
            <person name="Walt C."/>
            <person name="Boldt J."/>
            <person name="Bunk B."/>
            <person name="Haeckl F.J.F.P.J."/>
            <person name="Gunesch A.P."/>
            <person name="Birkelbach J."/>
            <person name="Nuebel U."/>
            <person name="Pietschmann T."/>
            <person name="Bach T."/>
            <person name="Mueller R."/>
        </authorList>
    </citation>
    <scope>NUCLEOTIDE SEQUENCE [LARGE SCALE GENOMIC DNA]</scope>
    <source>
        <strain evidence="4 5">MSr11954</strain>
    </source>
</reference>
<dbReference type="SUPFAM" id="SSF52833">
    <property type="entry name" value="Thioredoxin-like"/>
    <property type="match status" value="1"/>
</dbReference>
<feature type="chain" id="PRO_5045860386" evidence="2">
    <location>
        <begin position="26"/>
        <end position="220"/>
    </location>
</feature>
<dbReference type="InterPro" id="IPR036249">
    <property type="entry name" value="Thioredoxin-like_sf"/>
</dbReference>
<evidence type="ECO:0000313" key="5">
    <source>
        <dbReference type="Proteomes" id="UP001370348"/>
    </source>
</evidence>
<dbReference type="RefSeq" id="WP_394823012.1">
    <property type="nucleotide sequence ID" value="NZ_CP089984.1"/>
</dbReference>
<dbReference type="PROSITE" id="PS51352">
    <property type="entry name" value="THIOREDOXIN_2"/>
    <property type="match status" value="1"/>
</dbReference>
<name>A0ABZ2LR49_9BACT</name>
<dbReference type="PANTHER" id="PTHR42852:SF13">
    <property type="entry name" value="PROTEIN DIPZ"/>
    <property type="match status" value="1"/>
</dbReference>
<evidence type="ECO:0000256" key="2">
    <source>
        <dbReference type="SAM" id="SignalP"/>
    </source>
</evidence>
<gene>
    <name evidence="4" type="ORF">LZC94_36845</name>
</gene>
<dbReference type="InterPro" id="IPR050553">
    <property type="entry name" value="Thioredoxin_ResA/DsbE_sf"/>
</dbReference>
<evidence type="ECO:0000259" key="3">
    <source>
        <dbReference type="PROSITE" id="PS51352"/>
    </source>
</evidence>
<keyword evidence="2" id="KW-0732">Signal</keyword>
<feature type="domain" description="Thioredoxin" evidence="3">
    <location>
        <begin position="47"/>
        <end position="215"/>
    </location>
</feature>
<sequence>MRTAQANRFGRFGAAVLSMTLAACAQTPPAPSVAAEPSPQPAKLTAARTETPSPRASAEESLQGDKPPEWQPTRWLNSPPLRLAELRGKVVLVRWWTAGCPFCSASAPALRRFHAEYGPKGLVVVGMYHHKDEGAFEPRVYEDTAKRYGFTFPLAFDPEWRTLKSWLHGVDTGWTSVTFVLDKEGTVRHVHPGGQYVEGDPAHAKLRTVVEQLLAENDRR</sequence>
<feature type="signal peptide" evidence="2">
    <location>
        <begin position="1"/>
        <end position="25"/>
    </location>
</feature>
<dbReference type="PROSITE" id="PS51257">
    <property type="entry name" value="PROKAR_LIPOPROTEIN"/>
    <property type="match status" value="1"/>
</dbReference>
<dbReference type="Pfam" id="PF08534">
    <property type="entry name" value="Redoxin"/>
    <property type="match status" value="1"/>
</dbReference>
<feature type="region of interest" description="Disordered" evidence="1">
    <location>
        <begin position="27"/>
        <end position="74"/>
    </location>
</feature>
<keyword evidence="5" id="KW-1185">Reference proteome</keyword>
<proteinExistence type="predicted"/>
<dbReference type="InterPro" id="IPR013766">
    <property type="entry name" value="Thioredoxin_domain"/>
</dbReference>
<dbReference type="InterPro" id="IPR013740">
    <property type="entry name" value="Redoxin"/>
</dbReference>
<dbReference type="EMBL" id="CP089984">
    <property type="protein sequence ID" value="WXB13399.1"/>
    <property type="molecule type" value="Genomic_DNA"/>
</dbReference>
<dbReference type="Gene3D" id="3.40.30.10">
    <property type="entry name" value="Glutaredoxin"/>
    <property type="match status" value="1"/>
</dbReference>
<accession>A0ABZ2LR49</accession>
<evidence type="ECO:0000256" key="1">
    <source>
        <dbReference type="SAM" id="MobiDB-lite"/>
    </source>
</evidence>
<organism evidence="4 5">
    <name type="scientific">Pendulispora albinea</name>
    <dbReference type="NCBI Taxonomy" id="2741071"/>
    <lineage>
        <taxon>Bacteria</taxon>
        <taxon>Pseudomonadati</taxon>
        <taxon>Myxococcota</taxon>
        <taxon>Myxococcia</taxon>
        <taxon>Myxococcales</taxon>
        <taxon>Sorangiineae</taxon>
        <taxon>Pendulisporaceae</taxon>
        <taxon>Pendulispora</taxon>
    </lineage>
</organism>